<feature type="region of interest" description="Disordered" evidence="6">
    <location>
        <begin position="68"/>
        <end position="87"/>
    </location>
</feature>
<dbReference type="GO" id="GO:0005634">
    <property type="term" value="C:nucleus"/>
    <property type="evidence" value="ECO:0007669"/>
    <property type="project" value="UniProtKB-SubCell"/>
</dbReference>
<dbReference type="CDD" id="cd00067">
    <property type="entry name" value="GAL4"/>
    <property type="match status" value="1"/>
</dbReference>
<dbReference type="CDD" id="cd12148">
    <property type="entry name" value="fungal_TF_MHR"/>
    <property type="match status" value="1"/>
</dbReference>
<dbReference type="PANTHER" id="PTHR31845">
    <property type="entry name" value="FINGER DOMAIN PROTEIN, PUTATIVE-RELATED"/>
    <property type="match status" value="1"/>
</dbReference>
<feature type="region of interest" description="Disordered" evidence="6">
    <location>
        <begin position="701"/>
        <end position="722"/>
    </location>
</feature>
<evidence type="ECO:0008006" key="9">
    <source>
        <dbReference type="Google" id="ProtNLM"/>
    </source>
</evidence>
<dbReference type="InterPro" id="IPR051089">
    <property type="entry name" value="prtT"/>
</dbReference>
<keyword evidence="8" id="KW-1185">Reference proteome</keyword>
<dbReference type="PANTHER" id="PTHR31845:SF17">
    <property type="entry name" value="ZN(II)2CYS6 TRANSCRIPTION FACTOR (EUROFUNG)"/>
    <property type="match status" value="1"/>
</dbReference>
<dbReference type="InterPro" id="IPR036864">
    <property type="entry name" value="Zn2-C6_fun-type_DNA-bd_sf"/>
</dbReference>
<keyword evidence="3" id="KW-0238">DNA-binding</keyword>
<dbReference type="InParanoid" id="A0A4Q1BFD5"/>
<dbReference type="OrthoDB" id="4454541at2759"/>
<dbReference type="Gene3D" id="4.10.240.10">
    <property type="entry name" value="Zn(2)-C6 fungal-type DNA-binding domain"/>
    <property type="match status" value="1"/>
</dbReference>
<comment type="caution">
    <text evidence="7">The sequence shown here is derived from an EMBL/GenBank/DDBJ whole genome shotgun (WGS) entry which is preliminary data.</text>
</comment>
<feature type="compositionally biased region" description="Pro residues" evidence="6">
    <location>
        <begin position="131"/>
        <end position="140"/>
    </location>
</feature>
<evidence type="ECO:0000313" key="7">
    <source>
        <dbReference type="EMBL" id="RXK36515.1"/>
    </source>
</evidence>
<feature type="region of interest" description="Disordered" evidence="6">
    <location>
        <begin position="741"/>
        <end position="794"/>
    </location>
</feature>
<dbReference type="GO" id="GO:0000981">
    <property type="term" value="F:DNA-binding transcription factor activity, RNA polymerase II-specific"/>
    <property type="evidence" value="ECO:0007669"/>
    <property type="project" value="InterPro"/>
</dbReference>
<reference evidence="7 8" key="1">
    <citation type="submission" date="2016-06" db="EMBL/GenBank/DDBJ databases">
        <title>Evolution of pathogenesis and genome organization in the Tremellales.</title>
        <authorList>
            <person name="Cuomo C."/>
            <person name="Litvintseva A."/>
            <person name="Heitman J."/>
            <person name="Chen Y."/>
            <person name="Sun S."/>
            <person name="Springer D."/>
            <person name="Dromer F."/>
            <person name="Young S."/>
            <person name="Zeng Q."/>
            <person name="Chapman S."/>
            <person name="Gujja S."/>
            <person name="Saif S."/>
            <person name="Birren B."/>
        </authorList>
    </citation>
    <scope>NUCLEOTIDE SEQUENCE [LARGE SCALE GENOMIC DNA]</scope>
    <source>
        <strain evidence="7 8">ATCC 28783</strain>
    </source>
</reference>
<feature type="region of interest" description="Disordered" evidence="6">
    <location>
        <begin position="109"/>
        <end position="162"/>
    </location>
</feature>
<gene>
    <name evidence="7" type="ORF">M231_06237</name>
</gene>
<evidence type="ECO:0000313" key="8">
    <source>
        <dbReference type="Proteomes" id="UP000289152"/>
    </source>
</evidence>
<sequence>MKCIGKENPPCNRCRQSGHVCTFDGPRKSKSSKVEDRLRIVEAQMGALQTTMEELLRLQQGGSRPMFTPQTMNSGQHATDNSFQHTPPVALSTPGTLLSLESFLDTNGGVGAAQRHSSITRENILEQRPWARPPTPPPKPSHLSSDSDDDSDPLDPSRAGAPWDNMLSLAEAARLKADGHHDFNLDGDRDSTTGKRKVEAKIYPFEPEAKRQKTAGSRPDNELKRALPLQQVNRVHAFKDPMDLGWCSEERGKQLYDVFFQRCHMYMPCFDPEVDTWDSLRRRSPFCITAIMMVGAKVEDAGGPESELQRQCREHAEKIGMSTLFTPISRIEVVQAMVIMASWGDTSWRPGGHAMRIAMDMGLYRCLPYLAQNGMGAGKTPDQIREDYPLVVGARMWLAIFGMKFTSRMAFNMGRPALFAGEETIRHSRQFLEHPLSISTDARLVSSSELLTLRLPLHQPYSILPASASMPGLDEKLIESRRKVDEWYTYWEQYFVERGVPATDLLRENIVTGRCGTFMYVNSRILHGVRNKQDIAHLSDQRKEALIIAVRAAEKLVATALRGGQYKENFRYDMGAAFASRFLIRMASLLPEAVDVRQVSRDVEQIAQLLTQVPGFQFATLLRDVLQRARRNRILPPPSKAPSPIKQIMPLPPIDWDPTLPTMTSTSTPAHNNLPPPSFNFNDLDTITTNFDFTYADQLFTNSGRTSGPPQTLTFPPETPGTNNIDSQGYLLDMWFPFPPLGEPSPPGASIGLAGPATGEGDGQPPVLSTPAALPLGPSPVQNGQSGAQNQTWW</sequence>
<organism evidence="7 8">
    <name type="scientific">Tremella mesenterica</name>
    <name type="common">Jelly fungus</name>
    <dbReference type="NCBI Taxonomy" id="5217"/>
    <lineage>
        <taxon>Eukaryota</taxon>
        <taxon>Fungi</taxon>
        <taxon>Dikarya</taxon>
        <taxon>Basidiomycota</taxon>
        <taxon>Agaricomycotina</taxon>
        <taxon>Tremellomycetes</taxon>
        <taxon>Tremellales</taxon>
        <taxon>Tremellaceae</taxon>
        <taxon>Tremella</taxon>
    </lineage>
</organism>
<dbReference type="GO" id="GO:0000976">
    <property type="term" value="F:transcription cis-regulatory region binding"/>
    <property type="evidence" value="ECO:0007669"/>
    <property type="project" value="TreeGrafter"/>
</dbReference>
<evidence type="ECO:0000256" key="2">
    <source>
        <dbReference type="ARBA" id="ARBA00023015"/>
    </source>
</evidence>
<evidence type="ECO:0000256" key="4">
    <source>
        <dbReference type="ARBA" id="ARBA00023163"/>
    </source>
</evidence>
<dbReference type="VEuPathDB" id="FungiDB:TREMEDRAFT_41800"/>
<evidence type="ECO:0000256" key="1">
    <source>
        <dbReference type="ARBA" id="ARBA00004123"/>
    </source>
</evidence>
<dbReference type="EMBL" id="SDIL01000095">
    <property type="protein sequence ID" value="RXK36515.1"/>
    <property type="molecule type" value="Genomic_DNA"/>
</dbReference>
<name>A0A4Q1BFD5_TREME</name>
<proteinExistence type="predicted"/>
<comment type="subcellular location">
    <subcellularLocation>
        <location evidence="1">Nucleus</location>
    </subcellularLocation>
</comment>
<dbReference type="GO" id="GO:0008270">
    <property type="term" value="F:zinc ion binding"/>
    <property type="evidence" value="ECO:0007669"/>
    <property type="project" value="InterPro"/>
</dbReference>
<dbReference type="InterPro" id="IPR001138">
    <property type="entry name" value="Zn2Cys6_DnaBD"/>
</dbReference>
<keyword evidence="2" id="KW-0805">Transcription regulation</keyword>
<protein>
    <recommendedName>
        <fullName evidence="9">Transcription factor domain-containing protein</fullName>
    </recommendedName>
</protein>
<feature type="compositionally biased region" description="Polar residues" evidence="6">
    <location>
        <begin position="68"/>
        <end position="85"/>
    </location>
</feature>
<dbReference type="AlphaFoldDB" id="A0A4Q1BFD5"/>
<keyword evidence="4" id="KW-0804">Transcription</keyword>
<evidence type="ECO:0000256" key="3">
    <source>
        <dbReference type="ARBA" id="ARBA00023125"/>
    </source>
</evidence>
<evidence type="ECO:0000256" key="6">
    <source>
        <dbReference type="SAM" id="MobiDB-lite"/>
    </source>
</evidence>
<feature type="compositionally biased region" description="Polar residues" evidence="6">
    <location>
        <begin position="780"/>
        <end position="794"/>
    </location>
</feature>
<evidence type="ECO:0000256" key="5">
    <source>
        <dbReference type="ARBA" id="ARBA00023242"/>
    </source>
</evidence>
<keyword evidence="5" id="KW-0539">Nucleus</keyword>
<dbReference type="Proteomes" id="UP000289152">
    <property type="component" value="Unassembled WGS sequence"/>
</dbReference>
<accession>A0A4Q1BFD5</accession>